<evidence type="ECO:0000256" key="7">
    <source>
        <dbReference type="SAM" id="SignalP"/>
    </source>
</evidence>
<dbReference type="GO" id="GO:0005506">
    <property type="term" value="F:iron ion binding"/>
    <property type="evidence" value="ECO:0007669"/>
    <property type="project" value="InterPro"/>
</dbReference>
<evidence type="ECO:0000313" key="9">
    <source>
        <dbReference type="Proteomes" id="UP000095767"/>
    </source>
</evidence>
<dbReference type="EMBL" id="LWDX02050444">
    <property type="protein sequence ID" value="OEL20514.1"/>
    <property type="molecule type" value="Genomic_DNA"/>
</dbReference>
<feature type="chain" id="PRO_5009187779" evidence="7">
    <location>
        <begin position="20"/>
        <end position="526"/>
    </location>
</feature>
<dbReference type="GO" id="GO:0020037">
    <property type="term" value="F:heme binding"/>
    <property type="evidence" value="ECO:0007669"/>
    <property type="project" value="InterPro"/>
</dbReference>
<dbReference type="GO" id="GO:0004497">
    <property type="term" value="F:monooxygenase activity"/>
    <property type="evidence" value="ECO:0007669"/>
    <property type="project" value="UniProtKB-KW"/>
</dbReference>
<evidence type="ECO:0000256" key="4">
    <source>
        <dbReference type="ARBA" id="ARBA00023004"/>
    </source>
</evidence>
<feature type="binding site" description="axial binding residue" evidence="5">
    <location>
        <position position="461"/>
    </location>
    <ligand>
        <name>heme</name>
        <dbReference type="ChEBI" id="CHEBI:30413"/>
    </ligand>
    <ligandPart>
        <name>Fe</name>
        <dbReference type="ChEBI" id="CHEBI:18248"/>
    </ligandPart>
</feature>
<dbReference type="PROSITE" id="PS00086">
    <property type="entry name" value="CYTOCHROME_P450"/>
    <property type="match status" value="1"/>
</dbReference>
<proteinExistence type="inferred from homology"/>
<comment type="caution">
    <text evidence="8">The sequence shown here is derived from an EMBL/GenBank/DDBJ whole genome shotgun (WGS) entry which is preliminary data.</text>
</comment>
<gene>
    <name evidence="8" type="ORF">BAE44_0018467</name>
</gene>
<dbReference type="InterPro" id="IPR017972">
    <property type="entry name" value="Cyt_P450_CS"/>
</dbReference>
<comment type="cofactor">
    <cofactor evidence="5">
        <name>heme</name>
        <dbReference type="ChEBI" id="CHEBI:30413"/>
    </cofactor>
</comment>
<dbReference type="InterPro" id="IPR002401">
    <property type="entry name" value="Cyt_P450_E_grp-I"/>
</dbReference>
<comment type="similarity">
    <text evidence="6">Belongs to the cytochrome P450 family.</text>
</comment>
<dbReference type="PANTHER" id="PTHR47947:SF53">
    <property type="entry name" value="CYTOCHROME P450"/>
    <property type="match status" value="1"/>
</dbReference>
<dbReference type="Proteomes" id="UP000095767">
    <property type="component" value="Unassembled WGS sequence"/>
</dbReference>
<dbReference type="PRINTS" id="PR00463">
    <property type="entry name" value="EP450I"/>
</dbReference>
<evidence type="ECO:0000256" key="5">
    <source>
        <dbReference type="PIRSR" id="PIRSR602401-1"/>
    </source>
</evidence>
<dbReference type="STRING" id="888268.A0A1E5V651"/>
<sequence>METAYVAVLSFLFLVSLHALLRRRRSKASSGGKNRPPPSPPAIPVIGHLHLLQKPLHASLARLAARHGPVLSLRLGSRAAVVVSSAAGARECFTEHDVAFATRPRFPALELATFGGATLSTCPYGPYWRDLRRVATVHLLSARRVGLMTLPASGAVAAGARGAARRLHRAAAAAPGGAARVELKRRLFDLILGALMEAVAGTRTSRDEADADTSPEAREFKETLDAMAPLVGAANTWDYFPVLRWLDVFGVKRKIMAAVRRRDAFLQRLIDAERRRMDEDECSGRESEKESMIAVLLSLQKSEPEIYTDTVIMSLCSSMFSAGTETTATAAEWAMSLLLNHPEVLKRAQAEIDASVGTSRLLSAADVPGLGYLQCVVTEALRLYPAVPLLVPHESAADCAVGGHHVPRGTMLLVNAYAIHRDPAAWADPAAFRPERFEAGGAAGATEAALMIPFGMGRRKCPGESLALRTLGLVLGTLIHCFDWDTVGGAEVDMAEGAGGLMLPRAAPLEAMCRPRRAMLGVLQKL</sequence>
<keyword evidence="7" id="KW-0732">Signal</keyword>
<keyword evidence="1 5" id="KW-0349">Heme</keyword>
<dbReference type="InterPro" id="IPR050651">
    <property type="entry name" value="Plant_Cytochrome_P450_Monoox"/>
</dbReference>
<dbReference type="InterPro" id="IPR036396">
    <property type="entry name" value="Cyt_P450_sf"/>
</dbReference>
<evidence type="ECO:0000256" key="2">
    <source>
        <dbReference type="ARBA" id="ARBA00022723"/>
    </source>
</evidence>
<protein>
    <submittedName>
        <fullName evidence="8">Isoflavone 2'-hydroxylase</fullName>
    </submittedName>
</protein>
<dbReference type="PANTHER" id="PTHR47947">
    <property type="entry name" value="CYTOCHROME P450 82C3-RELATED"/>
    <property type="match status" value="1"/>
</dbReference>
<dbReference type="GO" id="GO:0016705">
    <property type="term" value="F:oxidoreductase activity, acting on paired donors, with incorporation or reduction of molecular oxygen"/>
    <property type="evidence" value="ECO:0007669"/>
    <property type="project" value="InterPro"/>
</dbReference>
<evidence type="ECO:0000256" key="3">
    <source>
        <dbReference type="ARBA" id="ARBA00023002"/>
    </source>
</evidence>
<dbReference type="InterPro" id="IPR001128">
    <property type="entry name" value="Cyt_P450"/>
</dbReference>
<name>A0A1E5V651_9POAL</name>
<keyword evidence="6" id="KW-0503">Monooxygenase</keyword>
<evidence type="ECO:0000313" key="8">
    <source>
        <dbReference type="EMBL" id="OEL20514.1"/>
    </source>
</evidence>
<feature type="signal peptide" evidence="7">
    <location>
        <begin position="1"/>
        <end position="19"/>
    </location>
</feature>
<accession>A0A1E5V651</accession>
<evidence type="ECO:0000256" key="1">
    <source>
        <dbReference type="ARBA" id="ARBA00022617"/>
    </source>
</evidence>
<reference evidence="8 9" key="1">
    <citation type="submission" date="2016-09" db="EMBL/GenBank/DDBJ databases">
        <title>The draft genome of Dichanthelium oligosanthes: A C3 panicoid grass species.</title>
        <authorList>
            <person name="Studer A.J."/>
            <person name="Schnable J.C."/>
            <person name="Brutnell T.P."/>
        </authorList>
    </citation>
    <scope>NUCLEOTIDE SEQUENCE [LARGE SCALE GENOMIC DNA]</scope>
    <source>
        <strain evidence="9">cv. Kellogg 1175</strain>
        <tissue evidence="8">Leaf</tissue>
    </source>
</reference>
<evidence type="ECO:0000256" key="6">
    <source>
        <dbReference type="RuleBase" id="RU000461"/>
    </source>
</evidence>
<keyword evidence="3 6" id="KW-0560">Oxidoreductase</keyword>
<dbReference type="OrthoDB" id="682801at2759"/>
<keyword evidence="4 5" id="KW-0408">Iron</keyword>
<dbReference type="Gene3D" id="1.10.630.10">
    <property type="entry name" value="Cytochrome P450"/>
    <property type="match status" value="1"/>
</dbReference>
<dbReference type="FunFam" id="1.10.630.10:FF:000026">
    <property type="entry name" value="Cytochrome P450 82C4"/>
    <property type="match status" value="1"/>
</dbReference>
<dbReference type="Pfam" id="PF00067">
    <property type="entry name" value="p450"/>
    <property type="match status" value="1"/>
</dbReference>
<dbReference type="AlphaFoldDB" id="A0A1E5V651"/>
<keyword evidence="9" id="KW-1185">Reference proteome</keyword>
<keyword evidence="2 5" id="KW-0479">Metal-binding</keyword>
<dbReference type="SUPFAM" id="SSF48264">
    <property type="entry name" value="Cytochrome P450"/>
    <property type="match status" value="1"/>
</dbReference>
<organism evidence="8 9">
    <name type="scientific">Dichanthelium oligosanthes</name>
    <dbReference type="NCBI Taxonomy" id="888268"/>
    <lineage>
        <taxon>Eukaryota</taxon>
        <taxon>Viridiplantae</taxon>
        <taxon>Streptophyta</taxon>
        <taxon>Embryophyta</taxon>
        <taxon>Tracheophyta</taxon>
        <taxon>Spermatophyta</taxon>
        <taxon>Magnoliopsida</taxon>
        <taxon>Liliopsida</taxon>
        <taxon>Poales</taxon>
        <taxon>Poaceae</taxon>
        <taxon>PACMAD clade</taxon>
        <taxon>Panicoideae</taxon>
        <taxon>Panicodae</taxon>
        <taxon>Paniceae</taxon>
        <taxon>Dichantheliinae</taxon>
        <taxon>Dichanthelium</taxon>
    </lineage>
</organism>
<dbReference type="PRINTS" id="PR00385">
    <property type="entry name" value="P450"/>
</dbReference>